<dbReference type="InParanoid" id="A0A0G4GMY7"/>
<feature type="compositionally biased region" description="Basic residues" evidence="1">
    <location>
        <begin position="27"/>
        <end position="39"/>
    </location>
</feature>
<reference evidence="2 3" key="1">
    <citation type="submission" date="2014-11" db="EMBL/GenBank/DDBJ databases">
        <authorList>
            <person name="Zhu J."/>
            <person name="Qi W."/>
            <person name="Song R."/>
        </authorList>
    </citation>
    <scope>NUCLEOTIDE SEQUENCE [LARGE SCALE GENOMIC DNA]</scope>
</reference>
<feature type="compositionally biased region" description="Basic and acidic residues" evidence="1">
    <location>
        <begin position="49"/>
        <end position="58"/>
    </location>
</feature>
<dbReference type="AlphaFoldDB" id="A0A0G4GMY7"/>
<sequence>MGSLPRRLMMHNSDLEDSEDEMEAPKPKKQPKAKPKGKAGGKPAAAAGKGKEKNDKKAPAGAKGGRPPKKKQDAAKKRKKDSSSDFEDSGSDLPDSDEEEDSEDERRPAKQKKQAKAKPKGKRRKKDVDSSDDSSLYDQHWLVSKMLSRWWYMTPDWPPEDFDYDGVLRKLKLRRVEVDEWENAEDCEEGYTKVYEIKHYRVSPRLSLSPFVLICGRPIKSHRKLTIVTLM</sequence>
<protein>
    <submittedName>
        <fullName evidence="2">Uncharacterized protein</fullName>
    </submittedName>
</protein>
<feature type="region of interest" description="Disordered" evidence="1">
    <location>
        <begin position="1"/>
        <end position="134"/>
    </location>
</feature>
<dbReference type="Proteomes" id="UP000041254">
    <property type="component" value="Unassembled WGS sequence"/>
</dbReference>
<evidence type="ECO:0000313" key="2">
    <source>
        <dbReference type="EMBL" id="CEM31576.1"/>
    </source>
</evidence>
<dbReference type="OrthoDB" id="74703at2759"/>
<keyword evidence="3" id="KW-1185">Reference proteome</keyword>
<dbReference type="VEuPathDB" id="CryptoDB:Vbra_10171"/>
<organism evidence="2 3">
    <name type="scientific">Vitrella brassicaformis (strain CCMP3155)</name>
    <dbReference type="NCBI Taxonomy" id="1169540"/>
    <lineage>
        <taxon>Eukaryota</taxon>
        <taxon>Sar</taxon>
        <taxon>Alveolata</taxon>
        <taxon>Colpodellida</taxon>
        <taxon>Vitrellaceae</taxon>
        <taxon>Vitrella</taxon>
    </lineage>
</organism>
<feature type="compositionally biased region" description="Basic residues" evidence="1">
    <location>
        <begin position="109"/>
        <end position="125"/>
    </location>
</feature>
<accession>A0A0G4GMY7</accession>
<name>A0A0G4GMY7_VITBC</name>
<evidence type="ECO:0000256" key="1">
    <source>
        <dbReference type="SAM" id="MobiDB-lite"/>
    </source>
</evidence>
<feature type="compositionally biased region" description="Acidic residues" evidence="1">
    <location>
        <begin position="84"/>
        <end position="103"/>
    </location>
</feature>
<evidence type="ECO:0000313" key="3">
    <source>
        <dbReference type="Proteomes" id="UP000041254"/>
    </source>
</evidence>
<dbReference type="EMBL" id="CDMY01000727">
    <property type="protein sequence ID" value="CEM31576.1"/>
    <property type="molecule type" value="Genomic_DNA"/>
</dbReference>
<gene>
    <name evidence="2" type="ORF">Vbra_10171</name>
</gene>
<proteinExistence type="predicted"/>